<dbReference type="Pfam" id="PF13843">
    <property type="entry name" value="DDE_Tnp_1_7"/>
    <property type="match status" value="1"/>
</dbReference>
<name>A0AAE1CPT8_9GAST</name>
<evidence type="ECO:0000313" key="2">
    <source>
        <dbReference type="EMBL" id="KAK3727387.1"/>
    </source>
</evidence>
<organism evidence="2 3">
    <name type="scientific">Elysia crispata</name>
    <name type="common">lettuce slug</name>
    <dbReference type="NCBI Taxonomy" id="231223"/>
    <lineage>
        <taxon>Eukaryota</taxon>
        <taxon>Metazoa</taxon>
        <taxon>Spiralia</taxon>
        <taxon>Lophotrochozoa</taxon>
        <taxon>Mollusca</taxon>
        <taxon>Gastropoda</taxon>
        <taxon>Heterobranchia</taxon>
        <taxon>Euthyneura</taxon>
        <taxon>Panpulmonata</taxon>
        <taxon>Sacoglossa</taxon>
        <taxon>Placobranchoidea</taxon>
        <taxon>Plakobranchidae</taxon>
        <taxon>Elysia</taxon>
    </lineage>
</organism>
<comment type="caution">
    <text evidence="2">The sequence shown here is derived from an EMBL/GenBank/DDBJ whole genome shotgun (WGS) entry which is preliminary data.</text>
</comment>
<dbReference type="EMBL" id="JAWDGP010007241">
    <property type="protein sequence ID" value="KAK3727387.1"/>
    <property type="molecule type" value="Genomic_DNA"/>
</dbReference>
<sequence length="171" mass="19928">MCVGTVQANWPDLPKDFMNQPVRASEINFKRTNQVLVLKWTWEINILKTKHLPTVSDHTTRTEKKYKSDSVINYTKIMPGFDLNDQIITYNPFHRKTVKCLKKLAFHHITLCVVQAHILHKRVEKQRQRKVMGIEQFMCQLCKALSQERRALASAEGEVAPHVEQFVDDIS</sequence>
<dbReference type="InterPro" id="IPR029526">
    <property type="entry name" value="PGBD"/>
</dbReference>
<dbReference type="Proteomes" id="UP001283361">
    <property type="component" value="Unassembled WGS sequence"/>
</dbReference>
<protein>
    <recommendedName>
        <fullName evidence="1">PiggyBac transposable element-derived protein domain-containing protein</fullName>
    </recommendedName>
</protein>
<feature type="domain" description="PiggyBac transposable element-derived protein" evidence="1">
    <location>
        <begin position="1"/>
        <end position="116"/>
    </location>
</feature>
<keyword evidence="3" id="KW-1185">Reference proteome</keyword>
<proteinExistence type="predicted"/>
<dbReference type="AlphaFoldDB" id="A0AAE1CPT8"/>
<evidence type="ECO:0000313" key="3">
    <source>
        <dbReference type="Proteomes" id="UP001283361"/>
    </source>
</evidence>
<reference evidence="2" key="1">
    <citation type="journal article" date="2023" name="G3 (Bethesda)">
        <title>A reference genome for the long-term kleptoplast-retaining sea slug Elysia crispata morphotype clarki.</title>
        <authorList>
            <person name="Eastman K.E."/>
            <person name="Pendleton A.L."/>
            <person name="Shaikh M.A."/>
            <person name="Suttiyut T."/>
            <person name="Ogas R."/>
            <person name="Tomko P."/>
            <person name="Gavelis G."/>
            <person name="Widhalm J.R."/>
            <person name="Wisecaver J.H."/>
        </authorList>
    </citation>
    <scope>NUCLEOTIDE SEQUENCE</scope>
    <source>
        <strain evidence="2">ECLA1</strain>
    </source>
</reference>
<accession>A0AAE1CPT8</accession>
<dbReference type="PANTHER" id="PTHR46599">
    <property type="entry name" value="PIGGYBAC TRANSPOSABLE ELEMENT-DERIVED PROTEIN 4"/>
    <property type="match status" value="1"/>
</dbReference>
<dbReference type="PANTHER" id="PTHR46599:SF3">
    <property type="entry name" value="PIGGYBAC TRANSPOSABLE ELEMENT-DERIVED PROTEIN 4"/>
    <property type="match status" value="1"/>
</dbReference>
<gene>
    <name evidence="2" type="ORF">RRG08_038744</name>
</gene>
<evidence type="ECO:0000259" key="1">
    <source>
        <dbReference type="Pfam" id="PF13843"/>
    </source>
</evidence>